<comment type="similarity">
    <text evidence="1">Belongs to the ABC transporter superfamily.</text>
</comment>
<feature type="domain" description="ABC transporter" evidence="5">
    <location>
        <begin position="2"/>
        <end position="226"/>
    </location>
</feature>
<dbReference type="InterPro" id="IPR003593">
    <property type="entry name" value="AAA+_ATPase"/>
</dbReference>
<dbReference type="EMBL" id="MTPX02000070">
    <property type="protein sequence ID" value="PHP51977.1"/>
    <property type="molecule type" value="Genomic_DNA"/>
</dbReference>
<dbReference type="SMART" id="SM00382">
    <property type="entry name" value="AAA"/>
    <property type="match status" value="1"/>
</dbReference>
<dbReference type="Pfam" id="PF00005">
    <property type="entry name" value="ABC_tran"/>
    <property type="match status" value="1"/>
</dbReference>
<evidence type="ECO:0000313" key="7">
    <source>
        <dbReference type="Proteomes" id="UP000194577"/>
    </source>
</evidence>
<keyword evidence="3" id="KW-0547">Nucleotide-binding</keyword>
<protein>
    <submittedName>
        <fullName evidence="6">ABC transporter ATP-binding protein</fullName>
    </submittedName>
</protein>
<evidence type="ECO:0000256" key="1">
    <source>
        <dbReference type="ARBA" id="ARBA00005417"/>
    </source>
</evidence>
<dbReference type="Gene3D" id="3.40.50.300">
    <property type="entry name" value="P-loop containing nucleotide triphosphate hydrolases"/>
    <property type="match status" value="1"/>
</dbReference>
<dbReference type="PROSITE" id="PS50893">
    <property type="entry name" value="ABC_TRANSPORTER_2"/>
    <property type="match status" value="1"/>
</dbReference>
<keyword evidence="7" id="KW-1185">Reference proteome</keyword>
<organism evidence="6 7">
    <name type="scientific">Actinomyces ruminis</name>
    <dbReference type="NCBI Taxonomy" id="1937003"/>
    <lineage>
        <taxon>Bacteria</taxon>
        <taxon>Bacillati</taxon>
        <taxon>Actinomycetota</taxon>
        <taxon>Actinomycetes</taxon>
        <taxon>Actinomycetales</taxon>
        <taxon>Actinomycetaceae</taxon>
        <taxon>Actinomyces</taxon>
    </lineage>
</organism>
<sequence length="253" mass="26774">MLDATGLGFRYGRGEWIFRGVDLQVEAGEVLAVLGPNARGKTTLVTCLAGVRKPTEGEVTRRAVIGFVPQSHGATAAFSVLNMVLMGRARFVRAYASPGPADREAAAAALDRVGISHLRDRDYQTVSGGERQLVLIARALATGCRTLILDEPASALDLRNQARVLGVLHALAEDGMAVVMTSHHPEHALRIADQTLLIVNAADIRVDGTAKLLTGATLSSLYGLPVTTPEVNIGGLPQRVVVPDYGIRRPSAG</sequence>
<keyword evidence="2" id="KW-0813">Transport</keyword>
<proteinExistence type="inferred from homology"/>
<dbReference type="InterPro" id="IPR050153">
    <property type="entry name" value="Metal_Ion_Import_ABC"/>
</dbReference>
<dbReference type="Proteomes" id="UP000194577">
    <property type="component" value="Unassembled WGS sequence"/>
</dbReference>
<evidence type="ECO:0000256" key="4">
    <source>
        <dbReference type="ARBA" id="ARBA00022840"/>
    </source>
</evidence>
<dbReference type="PROSITE" id="PS00211">
    <property type="entry name" value="ABC_TRANSPORTER_1"/>
    <property type="match status" value="1"/>
</dbReference>
<dbReference type="InterPro" id="IPR027417">
    <property type="entry name" value="P-loop_NTPase"/>
</dbReference>
<evidence type="ECO:0000259" key="5">
    <source>
        <dbReference type="PROSITE" id="PS50893"/>
    </source>
</evidence>
<accession>A0ABX4M961</accession>
<dbReference type="InterPro" id="IPR017871">
    <property type="entry name" value="ABC_transporter-like_CS"/>
</dbReference>
<comment type="caution">
    <text evidence="6">The sequence shown here is derived from an EMBL/GenBank/DDBJ whole genome shotgun (WGS) entry which is preliminary data.</text>
</comment>
<name>A0ABX4M961_9ACTO</name>
<dbReference type="InterPro" id="IPR003439">
    <property type="entry name" value="ABC_transporter-like_ATP-bd"/>
</dbReference>
<dbReference type="PANTHER" id="PTHR42734:SF6">
    <property type="entry name" value="MOLYBDATE IMPORT ATP-BINDING PROTEIN MOLC"/>
    <property type="match status" value="1"/>
</dbReference>
<evidence type="ECO:0000313" key="6">
    <source>
        <dbReference type="EMBL" id="PHP51977.1"/>
    </source>
</evidence>
<gene>
    <name evidence="6" type="ORF">BW737_012940</name>
</gene>
<dbReference type="PANTHER" id="PTHR42734">
    <property type="entry name" value="METAL TRANSPORT SYSTEM ATP-BINDING PROTEIN TM_0124-RELATED"/>
    <property type="match status" value="1"/>
</dbReference>
<evidence type="ECO:0000256" key="3">
    <source>
        <dbReference type="ARBA" id="ARBA00022741"/>
    </source>
</evidence>
<evidence type="ECO:0000256" key="2">
    <source>
        <dbReference type="ARBA" id="ARBA00022448"/>
    </source>
</evidence>
<dbReference type="GO" id="GO:0005524">
    <property type="term" value="F:ATP binding"/>
    <property type="evidence" value="ECO:0007669"/>
    <property type="project" value="UniProtKB-KW"/>
</dbReference>
<keyword evidence="4 6" id="KW-0067">ATP-binding</keyword>
<reference evidence="6 7" key="1">
    <citation type="submission" date="2017-10" db="EMBL/GenBank/DDBJ databases">
        <title>Draft genome sequence of cellulolytic Actinomyces sp CtC72 isolated from cattle rumen fluid.</title>
        <authorList>
            <person name="Joshi A.J."/>
            <person name="Vasudevan G."/>
            <person name="Lanjekar V.B."/>
            <person name="Hivarkar S."/>
            <person name="Engineer A."/>
            <person name="Pore S.D."/>
            <person name="Dhakephalkar P.K."/>
            <person name="Dagar S."/>
        </authorList>
    </citation>
    <scope>NUCLEOTIDE SEQUENCE [LARGE SCALE GENOMIC DNA]</scope>
    <source>
        <strain evidence="7">CtC72</strain>
    </source>
</reference>
<dbReference type="SUPFAM" id="SSF52540">
    <property type="entry name" value="P-loop containing nucleoside triphosphate hydrolases"/>
    <property type="match status" value="1"/>
</dbReference>